<dbReference type="EMBL" id="CP049257">
    <property type="protein sequence ID" value="QIG43810.1"/>
    <property type="molecule type" value="Genomic_DNA"/>
</dbReference>
<keyword evidence="1" id="KW-0732">Signal</keyword>
<proteinExistence type="predicted"/>
<evidence type="ECO:0000259" key="2">
    <source>
        <dbReference type="Pfam" id="PF01471"/>
    </source>
</evidence>
<dbReference type="Proteomes" id="UP000502996">
    <property type="component" value="Chromosome"/>
</dbReference>
<reference evidence="3 4" key="1">
    <citation type="submission" date="2020-02" db="EMBL/GenBank/DDBJ databases">
        <title>Full genome sequence of Nocardioides sp. R-3366.</title>
        <authorList>
            <person name="Im W.-T."/>
        </authorList>
    </citation>
    <scope>NUCLEOTIDE SEQUENCE [LARGE SCALE GENOMIC DNA]</scope>
    <source>
        <strain evidence="3 4">R-3366</strain>
    </source>
</reference>
<feature type="domain" description="Peptidoglycan binding-like" evidence="2">
    <location>
        <begin position="51"/>
        <end position="84"/>
    </location>
</feature>
<evidence type="ECO:0000256" key="1">
    <source>
        <dbReference type="SAM" id="SignalP"/>
    </source>
</evidence>
<evidence type="ECO:0000313" key="4">
    <source>
        <dbReference type="Proteomes" id="UP000502996"/>
    </source>
</evidence>
<dbReference type="Gene3D" id="1.10.101.10">
    <property type="entry name" value="PGBD-like superfamily/PGBD"/>
    <property type="match status" value="2"/>
</dbReference>
<dbReference type="InterPro" id="IPR036365">
    <property type="entry name" value="PGBD-like_sf"/>
</dbReference>
<dbReference type="RefSeq" id="WP_165234048.1">
    <property type="nucleotide sequence ID" value="NZ_CP049257.1"/>
</dbReference>
<dbReference type="AlphaFoldDB" id="A0A6G6WFI8"/>
<feature type="signal peptide" evidence="1">
    <location>
        <begin position="1"/>
        <end position="21"/>
    </location>
</feature>
<dbReference type="InterPro" id="IPR002477">
    <property type="entry name" value="Peptidoglycan-bd-like"/>
</dbReference>
<feature type="domain" description="Peptidoglycan binding-like" evidence="2">
    <location>
        <begin position="124"/>
        <end position="178"/>
    </location>
</feature>
<name>A0A6G6WFI8_9ACTN</name>
<dbReference type="SUPFAM" id="SSF47090">
    <property type="entry name" value="PGBD-like"/>
    <property type="match status" value="2"/>
</dbReference>
<accession>A0A6G6WFI8</accession>
<sequence>MLRKLTVALLPLALAVPVALAAPEVADAQAPAAAQCRRTLPAYPQLDPGDRSEAVRTLQCAINDLGFGPVTVDGYYGPETKKALAPLIGGREGQPPHPYRITPLFWHQLYGLQLPHRTLAQGDRGPAVRTLQRALRAWGLTVVVDGVFGPQTTAALRDYQRQHDVRPTGRTDRATRYFLVGGDYY</sequence>
<feature type="chain" id="PRO_5026093274" evidence="1">
    <location>
        <begin position="22"/>
        <end position="185"/>
    </location>
</feature>
<evidence type="ECO:0000313" key="3">
    <source>
        <dbReference type="EMBL" id="QIG43810.1"/>
    </source>
</evidence>
<organism evidence="3 4">
    <name type="scientific">Nocardioides anomalus</name>
    <dbReference type="NCBI Taxonomy" id="2712223"/>
    <lineage>
        <taxon>Bacteria</taxon>
        <taxon>Bacillati</taxon>
        <taxon>Actinomycetota</taxon>
        <taxon>Actinomycetes</taxon>
        <taxon>Propionibacteriales</taxon>
        <taxon>Nocardioidaceae</taxon>
        <taxon>Nocardioides</taxon>
    </lineage>
</organism>
<protein>
    <submittedName>
        <fullName evidence="3">Peptidoglycan-binding protein</fullName>
    </submittedName>
</protein>
<gene>
    <name evidence="3" type="ORF">G5V58_14455</name>
</gene>
<dbReference type="InterPro" id="IPR036366">
    <property type="entry name" value="PGBDSf"/>
</dbReference>
<keyword evidence="4" id="KW-1185">Reference proteome</keyword>
<dbReference type="KEGG" id="nano:G5V58_14455"/>
<dbReference type="Pfam" id="PF01471">
    <property type="entry name" value="PG_binding_1"/>
    <property type="match status" value="2"/>
</dbReference>